<proteinExistence type="predicted"/>
<evidence type="ECO:0000256" key="1">
    <source>
        <dbReference type="SAM" id="Phobius"/>
    </source>
</evidence>
<dbReference type="WBParaSite" id="nRc.2.0.1.t41157-RA">
    <property type="protein sequence ID" value="nRc.2.0.1.t41157-RA"/>
    <property type="gene ID" value="nRc.2.0.1.g41157"/>
</dbReference>
<feature type="transmembrane region" description="Helical" evidence="1">
    <location>
        <begin position="39"/>
        <end position="59"/>
    </location>
</feature>
<keyword evidence="1" id="KW-0472">Membrane</keyword>
<reference evidence="3" key="1">
    <citation type="submission" date="2022-11" db="UniProtKB">
        <authorList>
            <consortium name="WormBaseParasite"/>
        </authorList>
    </citation>
    <scope>IDENTIFICATION</scope>
</reference>
<name>A0A915KQJ2_ROMCU</name>
<keyword evidence="2" id="KW-1185">Reference proteome</keyword>
<protein>
    <submittedName>
        <fullName evidence="3">Uncharacterized protein</fullName>
    </submittedName>
</protein>
<accession>A0A915KQJ2</accession>
<dbReference type="AlphaFoldDB" id="A0A915KQJ2"/>
<dbReference type="Proteomes" id="UP000887565">
    <property type="component" value="Unplaced"/>
</dbReference>
<organism evidence="2 3">
    <name type="scientific">Romanomermis culicivorax</name>
    <name type="common">Nematode worm</name>
    <dbReference type="NCBI Taxonomy" id="13658"/>
    <lineage>
        <taxon>Eukaryota</taxon>
        <taxon>Metazoa</taxon>
        <taxon>Ecdysozoa</taxon>
        <taxon>Nematoda</taxon>
        <taxon>Enoplea</taxon>
        <taxon>Dorylaimia</taxon>
        <taxon>Mermithida</taxon>
        <taxon>Mermithoidea</taxon>
        <taxon>Mermithidae</taxon>
        <taxon>Romanomermis</taxon>
    </lineage>
</organism>
<keyword evidence="1" id="KW-1133">Transmembrane helix</keyword>
<sequence length="93" mass="10742">MISQEHLMCYQLCCANQVHILRHEDLASFYPLYCYKVKAILHILYCVSNLSLAPIWILVKVDSTTSPWLTFDGPFDSVNAFQVALEEKLIMDM</sequence>
<keyword evidence="1" id="KW-0812">Transmembrane</keyword>
<evidence type="ECO:0000313" key="3">
    <source>
        <dbReference type="WBParaSite" id="nRc.2.0.1.t41157-RA"/>
    </source>
</evidence>
<evidence type="ECO:0000313" key="2">
    <source>
        <dbReference type="Proteomes" id="UP000887565"/>
    </source>
</evidence>